<gene>
    <name evidence="5" type="primary">ureB</name>
    <name evidence="5" type="ORF">R3P96_12365</name>
</gene>
<dbReference type="RefSeq" id="WP_317564599.1">
    <property type="nucleotide sequence ID" value="NZ_JAWLJX010000003.1"/>
</dbReference>
<dbReference type="InterPro" id="IPR002019">
    <property type="entry name" value="Urease_beta-like"/>
</dbReference>
<dbReference type="Pfam" id="PF00699">
    <property type="entry name" value="Urease_beta"/>
    <property type="match status" value="1"/>
</dbReference>
<dbReference type="EC" id="3.5.1.5" evidence="2"/>
<dbReference type="SUPFAM" id="SSF51278">
    <property type="entry name" value="Urease, beta-subunit"/>
    <property type="match status" value="1"/>
</dbReference>
<proteinExistence type="predicted"/>
<keyword evidence="3 5" id="KW-0378">Hydrolase</keyword>
<dbReference type="Gene3D" id="2.10.150.10">
    <property type="entry name" value="Urease, beta subunit"/>
    <property type="match status" value="1"/>
</dbReference>
<evidence type="ECO:0000256" key="3">
    <source>
        <dbReference type="ARBA" id="ARBA00022801"/>
    </source>
</evidence>
<dbReference type="InterPro" id="IPR036461">
    <property type="entry name" value="Urease_betasu_sf"/>
</dbReference>
<evidence type="ECO:0000256" key="1">
    <source>
        <dbReference type="ARBA" id="ARBA00004897"/>
    </source>
</evidence>
<organism evidence="5 6">
    <name type="scientific">Rhodococcoides yunnanense</name>
    <dbReference type="NCBI Taxonomy" id="278209"/>
    <lineage>
        <taxon>Bacteria</taxon>
        <taxon>Bacillati</taxon>
        <taxon>Actinomycetota</taxon>
        <taxon>Actinomycetes</taxon>
        <taxon>Mycobacteriales</taxon>
        <taxon>Nocardiaceae</taxon>
        <taxon>Rhodococcoides</taxon>
    </lineage>
</organism>
<dbReference type="Proteomes" id="UP001185755">
    <property type="component" value="Unassembled WGS sequence"/>
</dbReference>
<reference evidence="5 6" key="1">
    <citation type="submission" date="2023-10" db="EMBL/GenBank/DDBJ databases">
        <title>Development of a sustainable strategy for remediation of hydrocarbon-contaminated territories based on the waste exchange concept.</title>
        <authorList>
            <person name="Krivoruchko A."/>
        </authorList>
    </citation>
    <scope>NUCLEOTIDE SEQUENCE [LARGE SCALE GENOMIC DNA]</scope>
    <source>
        <strain evidence="5 6">IEGM 1323</strain>
    </source>
</reference>
<dbReference type="NCBIfam" id="NF009671">
    <property type="entry name" value="PRK13192.1"/>
    <property type="match status" value="1"/>
</dbReference>
<dbReference type="PANTHER" id="PTHR33569">
    <property type="entry name" value="UREASE"/>
    <property type="match status" value="1"/>
</dbReference>
<dbReference type="Pfam" id="PF00547">
    <property type="entry name" value="Urease_gamma"/>
    <property type="match status" value="1"/>
</dbReference>
<dbReference type="SUPFAM" id="SSF54111">
    <property type="entry name" value="Urease, gamma-subunit"/>
    <property type="match status" value="1"/>
</dbReference>
<dbReference type="CDD" id="cd00390">
    <property type="entry name" value="Urease_gamma"/>
    <property type="match status" value="1"/>
</dbReference>
<dbReference type="CDD" id="cd00407">
    <property type="entry name" value="Urease_beta"/>
    <property type="match status" value="1"/>
</dbReference>
<dbReference type="InterPro" id="IPR002026">
    <property type="entry name" value="Urease_gamma/gamma-beta_su"/>
</dbReference>
<evidence type="ECO:0000256" key="4">
    <source>
        <dbReference type="ARBA" id="ARBA00047778"/>
    </source>
</evidence>
<protein>
    <recommendedName>
        <fullName evidence="2">urease</fullName>
        <ecNumber evidence="2">3.5.1.5</ecNumber>
    </recommendedName>
</protein>
<dbReference type="NCBIfam" id="TIGR00193">
    <property type="entry name" value="urease_gam"/>
    <property type="match status" value="1"/>
</dbReference>
<dbReference type="PANTHER" id="PTHR33569:SF1">
    <property type="entry name" value="UREASE"/>
    <property type="match status" value="1"/>
</dbReference>
<dbReference type="Gene3D" id="3.30.280.10">
    <property type="entry name" value="Urease, gamma-like subunit"/>
    <property type="match status" value="1"/>
</dbReference>
<sequence>MFLTPTESERLTIFTAAEFARRNLRDGVRLSHPEAVAYLTDEILLAARKDLSFEEVIDHAGHLLTAAQVQDGVAAMVDMIMVDAPFAEGTKLITVVDPIAPSADDVVPGEIIVADRPVVLFGGSEITTVTVVNRGDRDVQVRSQAHFFEANESLEFDRRAAWGRRLAVASGAGVRFEPGMSVVARLVPISGDRVVHGFRGLVDGPLDSNEDATA</sequence>
<dbReference type="NCBIfam" id="TIGR00192">
    <property type="entry name" value="urease_beta"/>
    <property type="match status" value="1"/>
</dbReference>
<dbReference type="InterPro" id="IPR050069">
    <property type="entry name" value="Urease_subunit"/>
</dbReference>
<name>A0ABU4BD76_9NOCA</name>
<evidence type="ECO:0000313" key="5">
    <source>
        <dbReference type="EMBL" id="MDV6262135.1"/>
    </source>
</evidence>
<dbReference type="EMBL" id="JAWLJX010000003">
    <property type="protein sequence ID" value="MDV6262135.1"/>
    <property type="molecule type" value="Genomic_DNA"/>
</dbReference>
<evidence type="ECO:0000313" key="6">
    <source>
        <dbReference type="Proteomes" id="UP001185755"/>
    </source>
</evidence>
<dbReference type="InterPro" id="IPR036463">
    <property type="entry name" value="Urease_gamma_sf"/>
</dbReference>
<comment type="catalytic activity">
    <reaction evidence="4">
        <text>urea + 2 H2O + H(+) = hydrogencarbonate + 2 NH4(+)</text>
        <dbReference type="Rhea" id="RHEA:20557"/>
        <dbReference type="ChEBI" id="CHEBI:15377"/>
        <dbReference type="ChEBI" id="CHEBI:15378"/>
        <dbReference type="ChEBI" id="CHEBI:16199"/>
        <dbReference type="ChEBI" id="CHEBI:17544"/>
        <dbReference type="ChEBI" id="CHEBI:28938"/>
        <dbReference type="EC" id="3.5.1.5"/>
    </reaction>
</comment>
<comment type="caution">
    <text evidence="5">The sequence shown here is derived from an EMBL/GenBank/DDBJ whole genome shotgun (WGS) entry which is preliminary data.</text>
</comment>
<comment type="pathway">
    <text evidence="1">Nitrogen metabolism; urea degradation; CO(2) and NH(3) from urea (urease route): step 1/1.</text>
</comment>
<dbReference type="GO" id="GO:0009039">
    <property type="term" value="F:urease activity"/>
    <property type="evidence" value="ECO:0007669"/>
    <property type="project" value="UniProtKB-EC"/>
</dbReference>
<keyword evidence="6" id="KW-1185">Reference proteome</keyword>
<evidence type="ECO:0000256" key="2">
    <source>
        <dbReference type="ARBA" id="ARBA00012934"/>
    </source>
</evidence>
<accession>A0ABU4BD76</accession>